<keyword evidence="3" id="KW-0498">Mitosis</keyword>
<comment type="subcellular location">
    <subcellularLocation>
        <location evidence="1">Nucleus</location>
    </subcellularLocation>
</comment>
<protein>
    <recommendedName>
        <fullName evidence="7">Condensin complex subunit 1 C-terminal domain-containing protein</fullName>
    </recommendedName>
</protein>
<dbReference type="GO" id="GO:0051301">
    <property type="term" value="P:cell division"/>
    <property type="evidence" value="ECO:0007669"/>
    <property type="project" value="UniProtKB-KW"/>
</dbReference>
<keyword evidence="9" id="KW-1185">Reference proteome</keyword>
<feature type="compositionally biased region" description="Acidic residues" evidence="6">
    <location>
        <begin position="1057"/>
        <end position="1069"/>
    </location>
</feature>
<feature type="compositionally biased region" description="Acidic residues" evidence="6">
    <location>
        <begin position="30"/>
        <end position="47"/>
    </location>
</feature>
<dbReference type="GO" id="GO:0005634">
    <property type="term" value="C:nucleus"/>
    <property type="evidence" value="ECO:0007669"/>
    <property type="project" value="UniProtKB-SubCell"/>
</dbReference>
<dbReference type="SUPFAM" id="SSF48371">
    <property type="entry name" value="ARM repeat"/>
    <property type="match status" value="1"/>
</dbReference>
<evidence type="ECO:0000256" key="3">
    <source>
        <dbReference type="ARBA" id="ARBA00022776"/>
    </source>
</evidence>
<evidence type="ECO:0000259" key="7">
    <source>
        <dbReference type="Pfam" id="PF12717"/>
    </source>
</evidence>
<dbReference type="OrthoDB" id="77601at2759"/>
<sequence length="1440" mass="165306">MGDASDDSDTEAREEEEQEDVHVQDAVSESSDEEGDDDDNENQDDRDDPIAVDSKRFTIPPSDDDLMYETVYKFVVKNDITFDDACNAIRGFTRFIDDGDYFEIHTFFDEFYHISRSDGKIRKWDMWLDLIQLLLQGFNTFKPDLVNTVCHVASVGDVLPQNMRDTCADRIEFMEMFVYLIKNLVLRLESIVIKKRLFTLTVFDSAYAQFFLPQVLEMIDFICCLNISRGNGEVIENAIQFLSRPPRLNTELLKSFSTIVLKFASHPRYAKKNAKDDLEKLFAHMRPVCIAFDYACSFAEDLVDASMKYNYLKDARADYPFVDVLEKVAGHGRTHEQMLSVMLMRMWRLVPFEAAGTLQRPYVALVQKLSHRAPEVFLDHCAQAARALDYDPPALRTAILEAFCQNICNNELLAPKYVRPGTNIYSSYVIMTDCLLDFLADVNPQVRMNVLTFWVQIANARRVPFDSLKKGLFFAITERLKSEKSAAARKLAMQFLVLYLLLGPYGKELNFDELSQACSNLANFIKRIEVLDPERPGVQVIMERFNSFAVRMKEILTRVIETKKYEENTEDLVDKPLEDIIVVMVDMIELSMEYVLCILAKMCFLGKFKKIDPNLPTKELVEALLNEFRRYYITMHMGYIGDSLGQSRLEEMGTFYEENMDRAERAVNVVQEKMLFAEQMTLLFSHIYEALEQNGFTDVSYAVTLFATCYRFRIRKSASALYRMYMSGNKNAATEGDRIAIEELIYHAFVSAPFPPGLVTHLINIVCKVSSPYRCPALTVLALLTRVDPYGMRKHFRVFHKCVRSEDVREACDALLVISHLIPPSEEDPAKEEENYAYRLRATDSLFADIERLFFQMFLSDYKEQLPDGTSVSDYWYRCARNCIKVIFSMAADVDFVISRILTKCLWYAKRSSDAFIAHVNLERAGKVPANINQDWVNQRRECLNSAWQRTTERALMVVAEVVEGMLLYIDNSFPKLLKRAMELDDAAAEQLEEATEPYADYARAHTDLEMDFAYREGIFARTIAPAKTKSSESQHSEKNGEKADIESQPSEPSLETAEESNEDDEDDESNRPSTDELIRTRTMDLLETKLLQKDHILGRCLAMVVYFVRCPNNPKPITDAALRAFSKFLLICPQFTERASSLFLTFTCCHPDADMREYLLVSAVDIMQRFPSMLDRHALFLFEMPVDQDPSVEITSLLYLTKMLTRDILKPRGTLSNVALCMLKRSASTDGGASQSRNANREVMALAVKLFYEISLKGNLLVNVMPDLICRVCRFEKKVSLNDFKFIVRKLLRLIADKPLDIVVEKMCQRFEFCNSAEATANNKHISHYFSYFISQMRDSLAYFAPFLEDLVVYNDLIAPVNYLMSSTQSVDVKHDVQGFLRKVDFLHVKSSLTEEERDRMSKAVGPINLDVPVKLDKDGNPITFSFADCDEPVEYDDN</sequence>
<evidence type="ECO:0000256" key="1">
    <source>
        <dbReference type="ARBA" id="ARBA00004123"/>
    </source>
</evidence>
<feature type="region of interest" description="Disordered" evidence="6">
    <location>
        <begin position="1026"/>
        <end position="1078"/>
    </location>
</feature>
<evidence type="ECO:0000256" key="5">
    <source>
        <dbReference type="ARBA" id="ARBA00023306"/>
    </source>
</evidence>
<feature type="compositionally biased region" description="Acidic residues" evidence="6">
    <location>
        <begin position="1"/>
        <end position="19"/>
    </location>
</feature>
<dbReference type="InterPro" id="IPR032682">
    <property type="entry name" value="Cnd1_C"/>
</dbReference>
<dbReference type="GO" id="GO:0000779">
    <property type="term" value="C:condensed chromosome, centromeric region"/>
    <property type="evidence" value="ECO:0007669"/>
    <property type="project" value="TreeGrafter"/>
</dbReference>
<dbReference type="PANTHER" id="PTHR14222:SF2">
    <property type="entry name" value="CONDENSIN COMPLEX SUBUNIT 1"/>
    <property type="match status" value="1"/>
</dbReference>
<evidence type="ECO:0000313" key="9">
    <source>
        <dbReference type="Proteomes" id="UP000270094"/>
    </source>
</evidence>
<dbReference type="GO" id="GO:0007076">
    <property type="term" value="P:mitotic chromosome condensation"/>
    <property type="evidence" value="ECO:0007669"/>
    <property type="project" value="InterPro"/>
</dbReference>
<evidence type="ECO:0000256" key="4">
    <source>
        <dbReference type="ARBA" id="ARBA00023242"/>
    </source>
</evidence>
<proteinExistence type="predicted"/>
<dbReference type="GO" id="GO:0042393">
    <property type="term" value="F:histone binding"/>
    <property type="evidence" value="ECO:0007669"/>
    <property type="project" value="TreeGrafter"/>
</dbReference>
<gene>
    <name evidence="8" type="ORF">SVUK_LOCUS9409</name>
</gene>
<dbReference type="GO" id="GO:0010032">
    <property type="term" value="P:meiotic chromosome condensation"/>
    <property type="evidence" value="ECO:0007669"/>
    <property type="project" value="TreeGrafter"/>
</dbReference>
<evidence type="ECO:0000256" key="2">
    <source>
        <dbReference type="ARBA" id="ARBA00022618"/>
    </source>
</evidence>
<reference evidence="8 9" key="1">
    <citation type="submission" date="2018-11" db="EMBL/GenBank/DDBJ databases">
        <authorList>
            <consortium name="Pathogen Informatics"/>
        </authorList>
    </citation>
    <scope>NUCLEOTIDE SEQUENCE [LARGE SCALE GENOMIC DNA]</scope>
</reference>
<dbReference type="InterPro" id="IPR026971">
    <property type="entry name" value="CND1/NCAPD3"/>
</dbReference>
<dbReference type="InterPro" id="IPR016024">
    <property type="entry name" value="ARM-type_fold"/>
</dbReference>
<dbReference type="Proteomes" id="UP000270094">
    <property type="component" value="Unassembled WGS sequence"/>
</dbReference>
<keyword evidence="2" id="KW-0132">Cell division</keyword>
<accession>A0A3P7IMV8</accession>
<dbReference type="Pfam" id="PF12717">
    <property type="entry name" value="Cnd1"/>
    <property type="match status" value="1"/>
</dbReference>
<dbReference type="PANTHER" id="PTHR14222">
    <property type="entry name" value="CONDENSIN"/>
    <property type="match status" value="1"/>
</dbReference>
<evidence type="ECO:0000256" key="6">
    <source>
        <dbReference type="SAM" id="MobiDB-lite"/>
    </source>
</evidence>
<dbReference type="GO" id="GO:0000796">
    <property type="term" value="C:condensin complex"/>
    <property type="evidence" value="ECO:0007669"/>
    <property type="project" value="TreeGrafter"/>
</dbReference>
<keyword evidence="5" id="KW-0131">Cell cycle</keyword>
<organism evidence="8 9">
    <name type="scientific">Strongylus vulgaris</name>
    <name type="common">Blood worm</name>
    <dbReference type="NCBI Taxonomy" id="40348"/>
    <lineage>
        <taxon>Eukaryota</taxon>
        <taxon>Metazoa</taxon>
        <taxon>Ecdysozoa</taxon>
        <taxon>Nematoda</taxon>
        <taxon>Chromadorea</taxon>
        <taxon>Rhabditida</taxon>
        <taxon>Rhabditina</taxon>
        <taxon>Rhabditomorpha</taxon>
        <taxon>Strongyloidea</taxon>
        <taxon>Strongylidae</taxon>
        <taxon>Strongylus</taxon>
    </lineage>
</organism>
<keyword evidence="4" id="KW-0539">Nucleus</keyword>
<dbReference type="EMBL" id="UYYB01094470">
    <property type="protein sequence ID" value="VDM74411.1"/>
    <property type="molecule type" value="Genomic_DNA"/>
</dbReference>
<name>A0A3P7IMV8_STRVU</name>
<feature type="compositionally biased region" description="Basic and acidic residues" evidence="6">
    <location>
        <begin position="1030"/>
        <end position="1046"/>
    </location>
</feature>
<feature type="region of interest" description="Disordered" evidence="6">
    <location>
        <begin position="1"/>
        <end position="58"/>
    </location>
</feature>
<feature type="domain" description="Condensin complex subunit 1 C-terminal" evidence="7">
    <location>
        <begin position="1168"/>
        <end position="1326"/>
    </location>
</feature>
<evidence type="ECO:0000313" key="8">
    <source>
        <dbReference type="EMBL" id="VDM74411.1"/>
    </source>
</evidence>